<keyword evidence="4" id="KW-0564">Palmitate</keyword>
<dbReference type="PANTHER" id="PTHR43649:SF33">
    <property type="entry name" value="POLYGALACTURONAN_RHAMNOGALACTURONAN-BINDING PROTEIN YTCQ"/>
    <property type="match status" value="1"/>
</dbReference>
<reference evidence="7 10" key="2">
    <citation type="submission" date="2020-04" db="EMBL/GenBank/DDBJ databases">
        <authorList>
            <person name="Abaymova A."/>
            <person name="Teymurazov M."/>
            <person name="Tazyna O."/>
            <person name="Chatushin Y."/>
            <person name="Svetoch E."/>
            <person name="Pereligyn V."/>
            <person name="Pohylenko V."/>
            <person name="Platonov M."/>
            <person name="Kartsev N."/>
            <person name="Skryabin Y."/>
            <person name="Sizova A."/>
            <person name="Solomentsev V."/>
            <person name="Kislichkina A."/>
            <person name="Bogun A."/>
        </authorList>
    </citation>
    <scope>NUCLEOTIDE SEQUENCE [LARGE SCALE GENOMIC DNA]</scope>
    <source>
        <strain evidence="7">SCPM-O-B-8398</strain>
        <strain evidence="10">SCPM-O-B-8398 (E28)</strain>
    </source>
</reference>
<evidence type="ECO:0000313" key="9">
    <source>
        <dbReference type="Proteomes" id="UP000189299"/>
    </source>
</evidence>
<dbReference type="Pfam" id="PF13416">
    <property type="entry name" value="SBP_bac_8"/>
    <property type="match status" value="1"/>
</dbReference>
<organism evidence="8 9">
    <name type="scientific">Enterococcus mundtii</name>
    <dbReference type="NCBI Taxonomy" id="53346"/>
    <lineage>
        <taxon>Bacteria</taxon>
        <taxon>Bacillati</taxon>
        <taxon>Bacillota</taxon>
        <taxon>Bacilli</taxon>
        <taxon>Lactobacillales</taxon>
        <taxon>Enterococcaceae</taxon>
        <taxon>Enterococcus</taxon>
    </lineage>
</organism>
<evidence type="ECO:0000256" key="3">
    <source>
        <dbReference type="ARBA" id="ARBA00023136"/>
    </source>
</evidence>
<dbReference type="STRING" id="53346.A5802_003122"/>
<dbReference type="PANTHER" id="PTHR43649">
    <property type="entry name" value="ARABINOSE-BINDING PROTEIN-RELATED"/>
    <property type="match status" value="1"/>
</dbReference>
<evidence type="ECO:0000313" key="7">
    <source>
        <dbReference type="EMBL" id="NMP58339.1"/>
    </source>
</evidence>
<dbReference type="EMBL" id="MSTR01000015">
    <property type="protein sequence ID" value="ONN41326.1"/>
    <property type="molecule type" value="Genomic_DNA"/>
</dbReference>
<evidence type="ECO:0000256" key="2">
    <source>
        <dbReference type="ARBA" id="ARBA00022729"/>
    </source>
</evidence>
<feature type="signal peptide" evidence="6">
    <location>
        <begin position="1"/>
        <end position="20"/>
    </location>
</feature>
<evidence type="ECO:0000313" key="10">
    <source>
        <dbReference type="Proteomes" id="UP000557857"/>
    </source>
</evidence>
<keyword evidence="1" id="KW-1003">Cell membrane</keyword>
<dbReference type="Gene3D" id="3.40.190.10">
    <property type="entry name" value="Periplasmic binding protein-like II"/>
    <property type="match status" value="2"/>
</dbReference>
<gene>
    <name evidence="8" type="ORF">BTN92_13480</name>
    <name evidence="7" type="ORF">HI921_07660</name>
</gene>
<name>A0A1V2UDY2_ENTMU</name>
<evidence type="ECO:0000256" key="6">
    <source>
        <dbReference type="SAM" id="SignalP"/>
    </source>
</evidence>
<proteinExistence type="predicted"/>
<keyword evidence="3" id="KW-0472">Membrane</keyword>
<dbReference type="Proteomes" id="UP000557857">
    <property type="component" value="Unassembled WGS sequence"/>
</dbReference>
<dbReference type="SUPFAM" id="SSF53850">
    <property type="entry name" value="Periplasmic binding protein-like II"/>
    <property type="match status" value="1"/>
</dbReference>
<reference evidence="8 9" key="1">
    <citation type="submission" date="2016-12" db="EMBL/GenBank/DDBJ databases">
        <authorList>
            <person name="Song W.-J."/>
            <person name="Kurnit D.M."/>
        </authorList>
    </citation>
    <scope>NUCLEOTIDE SEQUENCE [LARGE SCALE GENOMIC DNA]</scope>
    <source>
        <strain evidence="8 9">CGB1038-1_S1</strain>
    </source>
</reference>
<evidence type="ECO:0000256" key="1">
    <source>
        <dbReference type="ARBA" id="ARBA00022475"/>
    </source>
</evidence>
<protein>
    <submittedName>
        <fullName evidence="7">Extracellular solute-binding protein</fullName>
    </submittedName>
    <submittedName>
        <fullName evidence="8">Sugar ABC transporter substrate-binding protein</fullName>
    </submittedName>
</protein>
<comment type="caution">
    <text evidence="8">The sequence shown here is derived from an EMBL/GenBank/DDBJ whole genome shotgun (WGS) entry which is preliminary data.</text>
</comment>
<keyword evidence="2 6" id="KW-0732">Signal</keyword>
<dbReference type="AlphaFoldDB" id="A0A1V2UDY2"/>
<evidence type="ECO:0000256" key="4">
    <source>
        <dbReference type="ARBA" id="ARBA00023139"/>
    </source>
</evidence>
<dbReference type="EMBL" id="JABCAG010000018">
    <property type="protein sequence ID" value="NMP58339.1"/>
    <property type="molecule type" value="Genomic_DNA"/>
</dbReference>
<dbReference type="PROSITE" id="PS51257">
    <property type="entry name" value="PROKAR_LIPOPROTEIN"/>
    <property type="match status" value="1"/>
</dbReference>
<feature type="chain" id="PRO_5038220861" evidence="6">
    <location>
        <begin position="21"/>
        <end position="502"/>
    </location>
</feature>
<dbReference type="OrthoDB" id="9787283at2"/>
<dbReference type="Proteomes" id="UP000189299">
    <property type="component" value="Unassembled WGS sequence"/>
</dbReference>
<accession>A0A1V2UDY2</accession>
<dbReference type="InterPro" id="IPR006059">
    <property type="entry name" value="SBP"/>
</dbReference>
<evidence type="ECO:0000313" key="8">
    <source>
        <dbReference type="EMBL" id="ONN41326.1"/>
    </source>
</evidence>
<evidence type="ECO:0000256" key="5">
    <source>
        <dbReference type="ARBA" id="ARBA00023288"/>
    </source>
</evidence>
<dbReference type="RefSeq" id="WP_062806088.1">
    <property type="nucleotide sequence ID" value="NZ_BQWJ01000013.1"/>
</dbReference>
<sequence length="502" mass="55942">MKKKTLVTAGIGLLSILALSACGNDSSDTSADTEDGKTRITWLNILHTASPPNDTIVDKIEEKTNTELTFNWIPDASKEERLTTALASNELGDIVTLQIAMLKNSSVRNALKSGVFWDVSDYLADYKNLSKISEDRIEAASIDGALYGVPMQKDYARAGLVIRKDWLDNLGLEVPDTLDELYGVAKQFTENDPDGNGVDDTVGFGDRAPSDIRYTSFKLFTSYYGAPNGWKVESNGKFTPEFDTDEYKKAMDFSRDLFENGYLAQDFAVTQKTDQQEQFAQGKTGIYTGMIDIKNLKNMGKDIQPEMELVPVNKISDGEDGDYHVWSEGNGVGGLLAFPKSSVKDEAQLKKLLQFVDDLLEEDMYKLMTGGIEGTHYQLQDDGAIEYIDMDLWQQEVQPLSSSRPSEVTFSFKDADPEKELSNQLVKENEQFVVLDPTVPLDSEKNNEVGSEIEKIMIDATVQYIMGQIDEDGFKQAISNWRAQGGDQIAEEYEEAYKAAQQ</sequence>
<dbReference type="CDD" id="cd13580">
    <property type="entry name" value="PBP2_AlgQ_like_1"/>
    <property type="match status" value="1"/>
</dbReference>
<dbReference type="InterPro" id="IPR050490">
    <property type="entry name" value="Bact_solute-bd_prot1"/>
</dbReference>
<keyword evidence="5" id="KW-0449">Lipoprotein</keyword>